<feature type="domain" description="G" evidence="6">
    <location>
        <begin position="341"/>
        <end position="474"/>
    </location>
</feature>
<dbReference type="GO" id="GO:0005525">
    <property type="term" value="F:GTP binding"/>
    <property type="evidence" value="ECO:0007669"/>
    <property type="project" value="UniProtKB-KW"/>
</dbReference>
<feature type="region of interest" description="Disordered" evidence="5">
    <location>
        <begin position="93"/>
        <end position="112"/>
    </location>
</feature>
<dbReference type="PANTHER" id="PTHR42714">
    <property type="entry name" value="TRNA MODIFICATION GTPASE GTPBP3"/>
    <property type="match status" value="1"/>
</dbReference>
<dbReference type="AlphaFoldDB" id="A0A8H4QV91"/>
<dbReference type="GO" id="GO:0002098">
    <property type="term" value="P:tRNA wobble uridine modification"/>
    <property type="evidence" value="ECO:0007669"/>
    <property type="project" value="TreeGrafter"/>
</dbReference>
<dbReference type="GO" id="GO:0030488">
    <property type="term" value="P:tRNA methylation"/>
    <property type="evidence" value="ECO:0007669"/>
    <property type="project" value="TreeGrafter"/>
</dbReference>
<gene>
    <name evidence="9" type="ORF">G7Y89_g14984</name>
</gene>
<dbReference type="GO" id="GO:0003924">
    <property type="term" value="F:GTPase activity"/>
    <property type="evidence" value="ECO:0007669"/>
    <property type="project" value="InterPro"/>
</dbReference>
<dbReference type="SUPFAM" id="SSF52540">
    <property type="entry name" value="P-loop containing nucleoside triphosphate hydrolases"/>
    <property type="match status" value="1"/>
</dbReference>
<dbReference type="NCBIfam" id="TIGR00231">
    <property type="entry name" value="small_GTP"/>
    <property type="match status" value="1"/>
</dbReference>
<dbReference type="InterPro" id="IPR025867">
    <property type="entry name" value="MnmE_helical"/>
</dbReference>
<dbReference type="CDD" id="cd14858">
    <property type="entry name" value="TrmE_N"/>
    <property type="match status" value="1"/>
</dbReference>
<protein>
    <submittedName>
        <fullName evidence="9">Uncharacterized protein</fullName>
    </submittedName>
</protein>
<proteinExistence type="inferred from homology"/>
<dbReference type="Gene3D" id="3.40.50.300">
    <property type="entry name" value="P-loop containing nucleotide triphosphate hydrolases"/>
    <property type="match status" value="1"/>
</dbReference>
<evidence type="ECO:0000259" key="8">
    <source>
        <dbReference type="Pfam" id="PF12631"/>
    </source>
</evidence>
<dbReference type="FunFam" id="3.40.50.300:FF:001916">
    <property type="entry name" value="Mitochondrial GTPase (Mss1), putative"/>
    <property type="match status" value="1"/>
</dbReference>
<dbReference type="HAMAP" id="MF_00379">
    <property type="entry name" value="GTPase_MnmE"/>
    <property type="match status" value="1"/>
</dbReference>
<reference evidence="9 10" key="1">
    <citation type="submission" date="2020-03" db="EMBL/GenBank/DDBJ databases">
        <title>Draft Genome Sequence of Cudoniella acicularis.</title>
        <authorList>
            <person name="Buettner E."/>
            <person name="Kellner H."/>
        </authorList>
    </citation>
    <scope>NUCLEOTIDE SEQUENCE [LARGE SCALE GENOMIC DNA]</scope>
    <source>
        <strain evidence="9 10">DSM 108380</strain>
    </source>
</reference>
<sequence length="638" mass="69244">MLILQNAASRAILGTRNASMRVLQHSKSAKKPPLTFHATRLLGRGEHANTFSRALILEEKPGQAQEQQDAGPAFRNAPTLTFRKVKSGGIQQPDSPFFTKIDEPTHEPSSEEIPGETIYALATAPGRAGIAIVRISGPACKEIYQGLCPRGGKLKPRRAHVRKLCDPDEHTRILDFNSIVIPFVSPHSSTGEEVLELHIHGGPATVKAVLEAIPRCKSASKIRYAEAGEFTRRAFYNDRLDMGQVESLGHMLSAETEQQRRAAVCGNSKTLMVRYGDWRTELVAARAEMEALIDFSEDQHFDESPAELLSNITAKVKNILKLIAQHEAASQKGELLKNGIRISLLGPPNAGKSSLLNQLVGREASIVSQEAGTTRDIIEVSLDIRGYLCTFADTAGLRTQPPTSSTDDPVSQIGAVEQEGIRRAKAKASESDIIIALASIEPCSSPSHGFEICYDVETLTLAAEAPQSIIVINKSDRVPAETLTTLIDEFKSWALPATVISDENLPILTISCQDAAEEQNPNSVWKTEDPGNINQLTNSLVRTFENMTSLPVDEQELLGVTARQAQLLLECATHLGDYLAEANPYFEEGNGEGGCDIVLAAEHLRSAAYCLARVTGKGEAGDIEEVLGVVFEKFCVGK</sequence>
<dbReference type="Pfam" id="PF10396">
    <property type="entry name" value="TrmE_N"/>
    <property type="match status" value="1"/>
</dbReference>
<dbReference type="Proteomes" id="UP000566819">
    <property type="component" value="Unassembled WGS sequence"/>
</dbReference>
<evidence type="ECO:0000259" key="7">
    <source>
        <dbReference type="Pfam" id="PF10396"/>
    </source>
</evidence>
<organism evidence="9 10">
    <name type="scientific">Cudoniella acicularis</name>
    <dbReference type="NCBI Taxonomy" id="354080"/>
    <lineage>
        <taxon>Eukaryota</taxon>
        <taxon>Fungi</taxon>
        <taxon>Dikarya</taxon>
        <taxon>Ascomycota</taxon>
        <taxon>Pezizomycotina</taxon>
        <taxon>Leotiomycetes</taxon>
        <taxon>Helotiales</taxon>
        <taxon>Tricladiaceae</taxon>
        <taxon>Cudoniella</taxon>
    </lineage>
</organism>
<evidence type="ECO:0000313" key="9">
    <source>
        <dbReference type="EMBL" id="KAF4618124.1"/>
    </source>
</evidence>
<feature type="domain" description="GTP-binding protein TrmE N-terminal" evidence="7">
    <location>
        <begin position="117"/>
        <end position="239"/>
    </location>
</feature>
<dbReference type="InterPro" id="IPR018948">
    <property type="entry name" value="GTP-bd_TrmE_N"/>
</dbReference>
<dbReference type="Pfam" id="PF01926">
    <property type="entry name" value="MMR_HSR1"/>
    <property type="match status" value="1"/>
</dbReference>
<evidence type="ECO:0000259" key="6">
    <source>
        <dbReference type="Pfam" id="PF01926"/>
    </source>
</evidence>
<evidence type="ECO:0000256" key="5">
    <source>
        <dbReference type="SAM" id="MobiDB-lite"/>
    </source>
</evidence>
<dbReference type="InterPro" id="IPR004520">
    <property type="entry name" value="GTPase_MnmE"/>
</dbReference>
<accession>A0A8H4QV91</accession>
<name>A0A8H4QV91_9HELO</name>
<dbReference type="InterPro" id="IPR005225">
    <property type="entry name" value="Small_GTP-bd"/>
</dbReference>
<dbReference type="Gene3D" id="1.20.120.430">
    <property type="entry name" value="tRNA modification GTPase MnmE domain 2"/>
    <property type="match status" value="1"/>
</dbReference>
<dbReference type="InterPro" id="IPR031168">
    <property type="entry name" value="G_TrmE"/>
</dbReference>
<dbReference type="OrthoDB" id="188276at2759"/>
<dbReference type="CDD" id="cd04164">
    <property type="entry name" value="trmE"/>
    <property type="match status" value="1"/>
</dbReference>
<evidence type="ECO:0000313" key="10">
    <source>
        <dbReference type="Proteomes" id="UP000566819"/>
    </source>
</evidence>
<dbReference type="NCBIfam" id="NF003661">
    <property type="entry name" value="PRK05291.1-3"/>
    <property type="match status" value="1"/>
</dbReference>
<keyword evidence="2" id="KW-0819">tRNA processing</keyword>
<evidence type="ECO:0000256" key="4">
    <source>
        <dbReference type="ARBA" id="ARBA00023134"/>
    </source>
</evidence>
<dbReference type="InterPro" id="IPR027368">
    <property type="entry name" value="MnmE_dom2"/>
</dbReference>
<dbReference type="InterPro" id="IPR027417">
    <property type="entry name" value="P-loop_NTPase"/>
</dbReference>
<evidence type="ECO:0000256" key="2">
    <source>
        <dbReference type="ARBA" id="ARBA00022694"/>
    </source>
</evidence>
<keyword evidence="10" id="KW-1185">Reference proteome</keyword>
<dbReference type="InterPro" id="IPR006073">
    <property type="entry name" value="GTP-bd"/>
</dbReference>
<dbReference type="Pfam" id="PF12631">
    <property type="entry name" value="MnmE_helical"/>
    <property type="match status" value="1"/>
</dbReference>
<dbReference type="PANTHER" id="PTHR42714:SF2">
    <property type="entry name" value="TRNA MODIFICATION GTPASE GTPBP3, MITOCHONDRIAL"/>
    <property type="match status" value="1"/>
</dbReference>
<dbReference type="GO" id="GO:0005739">
    <property type="term" value="C:mitochondrion"/>
    <property type="evidence" value="ECO:0007669"/>
    <property type="project" value="TreeGrafter"/>
</dbReference>
<dbReference type="Gene3D" id="3.30.1360.120">
    <property type="entry name" value="Probable tRNA modification gtpase trme, domain 1"/>
    <property type="match status" value="1"/>
</dbReference>
<dbReference type="SUPFAM" id="SSF103025">
    <property type="entry name" value="Folate-binding domain"/>
    <property type="match status" value="1"/>
</dbReference>
<comment type="similarity">
    <text evidence="1">Belongs to the TRAFAC class TrmE-Era-EngA-EngB-Septin-like GTPase superfamily. TrmE GTPase family.</text>
</comment>
<keyword evidence="4" id="KW-0342">GTP-binding</keyword>
<comment type="caution">
    <text evidence="9">The sequence shown here is derived from an EMBL/GenBank/DDBJ whole genome shotgun (WGS) entry which is preliminary data.</text>
</comment>
<dbReference type="EMBL" id="JAAMPI010002142">
    <property type="protein sequence ID" value="KAF4618124.1"/>
    <property type="molecule type" value="Genomic_DNA"/>
</dbReference>
<evidence type="ECO:0000256" key="3">
    <source>
        <dbReference type="ARBA" id="ARBA00022741"/>
    </source>
</evidence>
<feature type="domain" description="MnmE helical" evidence="8">
    <location>
        <begin position="244"/>
        <end position="635"/>
    </location>
</feature>
<feature type="compositionally biased region" description="Basic and acidic residues" evidence="5">
    <location>
        <begin position="100"/>
        <end position="109"/>
    </location>
</feature>
<evidence type="ECO:0000256" key="1">
    <source>
        <dbReference type="ARBA" id="ARBA00011043"/>
    </source>
</evidence>
<keyword evidence="3" id="KW-0547">Nucleotide-binding</keyword>
<dbReference type="InterPro" id="IPR027266">
    <property type="entry name" value="TrmE/GcvT-like"/>
</dbReference>